<dbReference type="SUPFAM" id="SSF54928">
    <property type="entry name" value="RNA-binding domain, RBD"/>
    <property type="match status" value="1"/>
</dbReference>
<proteinExistence type="predicted"/>
<organism evidence="2 3">
    <name type="scientific">Monoraphidium neglectum</name>
    <dbReference type="NCBI Taxonomy" id="145388"/>
    <lineage>
        <taxon>Eukaryota</taxon>
        <taxon>Viridiplantae</taxon>
        <taxon>Chlorophyta</taxon>
        <taxon>core chlorophytes</taxon>
        <taxon>Chlorophyceae</taxon>
        <taxon>CS clade</taxon>
        <taxon>Sphaeropleales</taxon>
        <taxon>Selenastraceae</taxon>
        <taxon>Monoraphidium</taxon>
    </lineage>
</organism>
<reference evidence="2 3" key="1">
    <citation type="journal article" date="2013" name="BMC Genomics">
        <title>Reconstruction of the lipid metabolism for the microalga Monoraphidium neglectum from its genome sequence reveals characteristics suitable for biofuel production.</title>
        <authorList>
            <person name="Bogen C."/>
            <person name="Al-Dilaimi A."/>
            <person name="Albersmeier A."/>
            <person name="Wichmann J."/>
            <person name="Grundmann M."/>
            <person name="Rupp O."/>
            <person name="Lauersen K.J."/>
            <person name="Blifernez-Klassen O."/>
            <person name="Kalinowski J."/>
            <person name="Goesmann A."/>
            <person name="Mussgnug J.H."/>
            <person name="Kruse O."/>
        </authorList>
    </citation>
    <scope>NUCLEOTIDE SEQUENCE [LARGE SCALE GENOMIC DNA]</scope>
    <source>
        <strain evidence="2 3">SAG 48.87</strain>
    </source>
</reference>
<dbReference type="Pfam" id="PF00076">
    <property type="entry name" value="RRM_1"/>
    <property type="match status" value="1"/>
</dbReference>
<dbReference type="GO" id="GO:0003723">
    <property type="term" value="F:RNA binding"/>
    <property type="evidence" value="ECO:0007669"/>
    <property type="project" value="InterPro"/>
</dbReference>
<dbReference type="GO" id="GO:0006397">
    <property type="term" value="P:mRNA processing"/>
    <property type="evidence" value="ECO:0007669"/>
    <property type="project" value="InterPro"/>
</dbReference>
<dbReference type="GeneID" id="25733199"/>
<accession>A0A0D2LKG1</accession>
<evidence type="ECO:0000313" key="3">
    <source>
        <dbReference type="Proteomes" id="UP000054498"/>
    </source>
</evidence>
<feature type="domain" description="RRM" evidence="1">
    <location>
        <begin position="6"/>
        <end position="51"/>
    </location>
</feature>
<gene>
    <name evidence="2" type="ORF">MNEG_15529</name>
</gene>
<dbReference type="InterPro" id="IPR035979">
    <property type="entry name" value="RBD_domain_sf"/>
</dbReference>
<dbReference type="OrthoDB" id="8123449at2759"/>
<dbReference type="InterPro" id="IPR012677">
    <property type="entry name" value="Nucleotide-bd_a/b_plait_sf"/>
</dbReference>
<evidence type="ECO:0000313" key="2">
    <source>
        <dbReference type="EMBL" id="KIY92434.1"/>
    </source>
</evidence>
<protein>
    <recommendedName>
        <fullName evidence="1">RRM domain-containing protein</fullName>
    </recommendedName>
</protein>
<dbReference type="RefSeq" id="XP_013891454.1">
    <property type="nucleotide sequence ID" value="XM_014036000.1"/>
</dbReference>
<evidence type="ECO:0000259" key="1">
    <source>
        <dbReference type="Pfam" id="PF00076"/>
    </source>
</evidence>
<dbReference type="PANTHER" id="PTHR48036">
    <property type="entry name" value="SPLICING FACTOR (PAD-1), PUTATIVE (AFU_ORTHOLOGUE AFUA_1G15810)-RELATED"/>
    <property type="match status" value="1"/>
</dbReference>
<dbReference type="KEGG" id="mng:MNEG_15529"/>
<dbReference type="InterPro" id="IPR006509">
    <property type="entry name" value="RBM39_SF"/>
</dbReference>
<dbReference type="STRING" id="145388.A0A0D2LKG1"/>
<dbReference type="EMBL" id="KK105625">
    <property type="protein sequence ID" value="KIY92434.1"/>
    <property type="molecule type" value="Genomic_DNA"/>
</dbReference>
<keyword evidence="3" id="KW-1185">Reference proteome</keyword>
<dbReference type="Proteomes" id="UP000054498">
    <property type="component" value="Unassembled WGS sequence"/>
</dbReference>
<dbReference type="InterPro" id="IPR000504">
    <property type="entry name" value="RRM_dom"/>
</dbReference>
<dbReference type="AlphaFoldDB" id="A0A0D2LKG1"/>
<dbReference type="GO" id="GO:0005634">
    <property type="term" value="C:nucleus"/>
    <property type="evidence" value="ECO:0007669"/>
    <property type="project" value="InterPro"/>
</dbReference>
<sequence>MGEEASKCGQVLHMHVDAASQGFVYLKFSAPEGAQAAHKLLNGRYYQGNQILVEFQFVAPYNAHFGLA</sequence>
<name>A0A0D2LKG1_9CHLO</name>
<dbReference type="Gene3D" id="3.30.70.330">
    <property type="match status" value="1"/>
</dbReference>